<protein>
    <submittedName>
        <fullName evidence="3">Proline dehydrogenase family protein</fullName>
    </submittedName>
</protein>
<organism evidence="3 4">
    <name type="scientific">Mesonia sediminis</name>
    <dbReference type="NCBI Taxonomy" id="1703946"/>
    <lineage>
        <taxon>Bacteria</taxon>
        <taxon>Pseudomonadati</taxon>
        <taxon>Bacteroidota</taxon>
        <taxon>Flavobacteriia</taxon>
        <taxon>Flavobacteriales</taxon>
        <taxon>Flavobacteriaceae</taxon>
        <taxon>Mesonia</taxon>
    </lineage>
</organism>
<dbReference type="Proteomes" id="UP001597357">
    <property type="component" value="Unassembled WGS sequence"/>
</dbReference>
<dbReference type="PANTHER" id="PTHR13914">
    <property type="entry name" value="PROLINE OXIDASE"/>
    <property type="match status" value="1"/>
</dbReference>
<reference evidence="4" key="1">
    <citation type="journal article" date="2019" name="Int. J. Syst. Evol. Microbiol.">
        <title>The Global Catalogue of Microorganisms (GCM) 10K type strain sequencing project: providing services to taxonomists for standard genome sequencing and annotation.</title>
        <authorList>
            <consortium name="The Broad Institute Genomics Platform"/>
            <consortium name="The Broad Institute Genome Sequencing Center for Infectious Disease"/>
            <person name="Wu L."/>
            <person name="Ma J."/>
        </authorList>
    </citation>
    <scope>NUCLEOTIDE SEQUENCE [LARGE SCALE GENOMIC DNA]</scope>
    <source>
        <strain evidence="4">KCTC 42255</strain>
    </source>
</reference>
<comment type="caution">
    <text evidence="3">The sequence shown here is derived from an EMBL/GenBank/DDBJ whole genome shotgun (WGS) entry which is preliminary data.</text>
</comment>
<evidence type="ECO:0000256" key="1">
    <source>
        <dbReference type="ARBA" id="ARBA00023002"/>
    </source>
</evidence>
<proteinExistence type="predicted"/>
<dbReference type="EMBL" id="JBHULZ010000023">
    <property type="protein sequence ID" value="MFD2697073.1"/>
    <property type="molecule type" value="Genomic_DNA"/>
</dbReference>
<evidence type="ECO:0000259" key="2">
    <source>
        <dbReference type="Pfam" id="PF01619"/>
    </source>
</evidence>
<dbReference type="RefSeq" id="WP_379044262.1">
    <property type="nucleotide sequence ID" value="NZ_JBHULZ010000023.1"/>
</dbReference>
<dbReference type="InterPro" id="IPR015659">
    <property type="entry name" value="Proline_oxidase"/>
</dbReference>
<dbReference type="SUPFAM" id="SSF51730">
    <property type="entry name" value="FAD-linked oxidoreductase"/>
    <property type="match status" value="1"/>
</dbReference>
<keyword evidence="1" id="KW-0560">Oxidoreductase</keyword>
<accession>A0ABW5SC69</accession>
<keyword evidence="4" id="KW-1185">Reference proteome</keyword>
<evidence type="ECO:0000313" key="4">
    <source>
        <dbReference type="Proteomes" id="UP001597357"/>
    </source>
</evidence>
<dbReference type="PANTHER" id="PTHR13914:SF0">
    <property type="entry name" value="PROLINE DEHYDROGENASE 1, MITOCHONDRIAL"/>
    <property type="match status" value="1"/>
</dbReference>
<dbReference type="InterPro" id="IPR002872">
    <property type="entry name" value="Proline_DH_dom"/>
</dbReference>
<gene>
    <name evidence="3" type="ORF">ACFSQ0_03640</name>
</gene>
<feature type="domain" description="Proline dehydrogenase" evidence="2">
    <location>
        <begin position="76"/>
        <end position="373"/>
    </location>
</feature>
<dbReference type="InterPro" id="IPR029041">
    <property type="entry name" value="FAD-linked_oxidoreductase-like"/>
</dbReference>
<sequence length="396" mass="45743">MVTKIFNNTKRAFALKSDKDLKKALFIFKLMNQPALVSVGTKLTKLGLALHLPIEGLIKKTIFEQFCGGITKEDCLPTIRKMHEKNVFSILDYSSEGKDEEAEFDKDLEIKKDLIAFTKENDELPFAVFKPTGIGRFAIWEKVSANEQLSQEEQKEWERIKNRVDKICALAHELDVVILADAEESWMQDAADDLMEEMMAKYNKEKAIVFNTLQCYRWDRLQYIKDLHVRAQNKGFKVGAKLVRGAYMEKENLRASKMNYPTPICEDKEATDVNFNAALYYGIQNLDEISLYIGTHNEVSTYSAMRLMEERGIEKNDPRIWFAQLYGMSDHISYNLALNGYNTVKLVPYGPIREVIPYLIRRAEENTSVAGQTGREYALLMEEKHRREGNFVKRVK</sequence>
<evidence type="ECO:0000313" key="3">
    <source>
        <dbReference type="EMBL" id="MFD2697073.1"/>
    </source>
</evidence>
<dbReference type="Pfam" id="PF01619">
    <property type="entry name" value="Pro_dh"/>
    <property type="match status" value="1"/>
</dbReference>
<dbReference type="Gene3D" id="3.20.20.220">
    <property type="match status" value="1"/>
</dbReference>
<name>A0ABW5SC69_9FLAO</name>